<comment type="caution">
    <text evidence="2">The sequence shown here is derived from an EMBL/GenBank/DDBJ whole genome shotgun (WGS) entry which is preliminary data.</text>
</comment>
<protein>
    <submittedName>
        <fullName evidence="2">Dna repair and recombination protein mitochondrial</fullName>
    </submittedName>
</protein>
<dbReference type="EMBL" id="LBMM01020484">
    <property type="protein sequence ID" value="KMQ83275.1"/>
    <property type="molecule type" value="Genomic_DNA"/>
</dbReference>
<proteinExistence type="predicted"/>
<name>A0A0J7MRZ5_LASNI</name>
<organism evidence="2 3">
    <name type="scientific">Lasius niger</name>
    <name type="common">Black garden ant</name>
    <dbReference type="NCBI Taxonomy" id="67767"/>
    <lineage>
        <taxon>Eukaryota</taxon>
        <taxon>Metazoa</taxon>
        <taxon>Ecdysozoa</taxon>
        <taxon>Arthropoda</taxon>
        <taxon>Hexapoda</taxon>
        <taxon>Insecta</taxon>
        <taxon>Pterygota</taxon>
        <taxon>Neoptera</taxon>
        <taxon>Endopterygota</taxon>
        <taxon>Hymenoptera</taxon>
        <taxon>Apocrita</taxon>
        <taxon>Aculeata</taxon>
        <taxon>Formicoidea</taxon>
        <taxon>Formicidae</taxon>
        <taxon>Formicinae</taxon>
        <taxon>Lasius</taxon>
        <taxon>Lasius</taxon>
    </lineage>
</organism>
<evidence type="ECO:0000313" key="2">
    <source>
        <dbReference type="EMBL" id="KMQ83275.1"/>
    </source>
</evidence>
<dbReference type="OrthoDB" id="7694336at2759"/>
<reference evidence="2 3" key="1">
    <citation type="submission" date="2015-04" db="EMBL/GenBank/DDBJ databases">
        <title>Lasius niger genome sequencing.</title>
        <authorList>
            <person name="Konorov E.A."/>
            <person name="Nikitin M.A."/>
            <person name="Kirill M.V."/>
            <person name="Chang P."/>
        </authorList>
    </citation>
    <scope>NUCLEOTIDE SEQUENCE [LARGE SCALE GENOMIC DNA]</scope>
    <source>
        <tissue evidence="2">Whole</tissue>
    </source>
</reference>
<feature type="domain" description="DUF6570" evidence="1">
    <location>
        <begin position="2"/>
        <end position="132"/>
    </location>
</feature>
<gene>
    <name evidence="2" type="ORF">RF55_20467</name>
</gene>
<dbReference type="Pfam" id="PF20209">
    <property type="entry name" value="DUF6570"/>
    <property type="match status" value="1"/>
</dbReference>
<sequence>MPPTCKYNKLEVLPVPQEIAILNDYERILIQQAKAFQTVQRMGTVMNKNLPHKDMVSKVKGRTFHLPLPMEETFKKICLSNEPINLNHELYILVRGIPTKANIVWEKLVDVKKVWDALLWLKHNNPIYSNIILPIPPENLLHIGLQNVEFQEEEYYEIDNKILDKEGEENDKLNTHKQEYKALLTQMSQTDQYYNQFTIYPMYEKRINESASNLYQMIKIHDVPLDNRYKNLDAKCFPNLFPFGINYK</sequence>
<accession>A0A0J7MRZ5</accession>
<evidence type="ECO:0000313" key="3">
    <source>
        <dbReference type="Proteomes" id="UP000036403"/>
    </source>
</evidence>
<evidence type="ECO:0000259" key="1">
    <source>
        <dbReference type="Pfam" id="PF20209"/>
    </source>
</evidence>
<keyword evidence="3" id="KW-1185">Reference proteome</keyword>
<dbReference type="AlphaFoldDB" id="A0A0J7MRZ5"/>
<dbReference type="InterPro" id="IPR046700">
    <property type="entry name" value="DUF6570"/>
</dbReference>
<dbReference type="PaxDb" id="67767-A0A0J7MRZ5"/>
<dbReference type="STRING" id="67767.A0A0J7MRZ5"/>
<dbReference type="Proteomes" id="UP000036403">
    <property type="component" value="Unassembled WGS sequence"/>
</dbReference>